<proteinExistence type="predicted"/>
<evidence type="ECO:0000313" key="3">
    <source>
        <dbReference type="Proteomes" id="UP000441772"/>
    </source>
</evidence>
<dbReference type="GO" id="GO:0003724">
    <property type="term" value="F:RNA helicase activity"/>
    <property type="evidence" value="ECO:0007669"/>
    <property type="project" value="InterPro"/>
</dbReference>
<organism evidence="2 3">
    <name type="scientific">Bifidobacterium leontopitheci</name>
    <dbReference type="NCBI Taxonomy" id="2650774"/>
    <lineage>
        <taxon>Bacteria</taxon>
        <taxon>Bacillati</taxon>
        <taxon>Actinomycetota</taxon>
        <taxon>Actinomycetes</taxon>
        <taxon>Bifidobacteriales</taxon>
        <taxon>Bifidobacteriaceae</taxon>
        <taxon>Bifidobacterium</taxon>
    </lineage>
</organism>
<keyword evidence="3" id="KW-1185">Reference proteome</keyword>
<dbReference type="AlphaFoldDB" id="A0A6I1GVT3"/>
<dbReference type="SUPFAM" id="SSF52540">
    <property type="entry name" value="P-loop containing nucleoside triphosphate hydrolases"/>
    <property type="match status" value="1"/>
</dbReference>
<dbReference type="InterPro" id="IPR000605">
    <property type="entry name" value="Helicase_SF3_ssDNA/RNA_vir"/>
</dbReference>
<evidence type="ECO:0000313" key="2">
    <source>
        <dbReference type="EMBL" id="KAB7790571.1"/>
    </source>
</evidence>
<dbReference type="Proteomes" id="UP000441772">
    <property type="component" value="Unassembled WGS sequence"/>
</dbReference>
<dbReference type="RefSeq" id="WP_152234289.1">
    <property type="nucleotide sequence ID" value="NZ_JBHSKZ010000019.1"/>
</dbReference>
<accession>A0A6I1GVT3</accession>
<name>A0A6I1GVT3_9BIFI</name>
<reference evidence="2 3" key="1">
    <citation type="submission" date="2019-09" db="EMBL/GenBank/DDBJ databases">
        <title>Characterization of the phylogenetic diversity of two novel species belonging to the genus Bifidobacterium: Bifidobacterium cebidarum sp. nov. and Bifidobacterium leontopitheci sp. nov.</title>
        <authorList>
            <person name="Lugli G.A."/>
            <person name="Duranti S."/>
            <person name="Milani C."/>
            <person name="Turroni F."/>
            <person name="Ventura M."/>
        </authorList>
    </citation>
    <scope>NUCLEOTIDE SEQUENCE [LARGE SCALE GENOMIC DNA]</scope>
    <source>
        <strain evidence="2 3">LMG 31471</strain>
    </source>
</reference>
<dbReference type="InterPro" id="IPR027417">
    <property type="entry name" value="P-loop_NTPase"/>
</dbReference>
<dbReference type="Pfam" id="PF00910">
    <property type="entry name" value="RNA_helicase"/>
    <property type="match status" value="1"/>
</dbReference>
<comment type="caution">
    <text evidence="2">The sequence shown here is derived from an EMBL/GenBank/DDBJ whole genome shotgun (WGS) entry which is preliminary data.</text>
</comment>
<protein>
    <recommendedName>
        <fullName evidence="1">Helicase superfamily 3 single-stranded DNA/RNA virus domain-containing protein</fullName>
    </recommendedName>
</protein>
<sequence length="469" mass="53262">MKKYIRQDDGSIVVKRVEGRGRGNTAFPVPWDSPEDDFDDAESLGWRWLYAEGCRSVCDKAMFRPSASQAAISMQKDLDGKENPRYLGRQCQSFFLTVPVWTLGGADEAYPEDDERRYTKAVSRLKAILDRGKDWEWELQIELGSNAEDGKAPYAHAQMVVYTPRIDGSKFLKYFPYDIYCRKVSKKEAADLYCRKETTRVAGPYMSDGFVMGGKQGQREDLVARDEAREKAFEGTDPDELIAQDLSLTTYARDLDRAFAAGMKHRAWKSGMRDVDILCLVGKSGVGKTLYAGCLAKRRGRPYFEAQGEHPFDDYLGQDTVVWDDFGRGWVPPLGDVSRWYNGRPGTKLSARYHDKYALFSLLIVSSNAPMRDWYSEEDLAHDGDRVLERRVSTVEVMLDDDFDTVRFKQVSGPVWPDLPKAESVLGMMQELGCSEKRLAEQVAKRDRQVADLQAKRAKAQADGDWDEV</sequence>
<dbReference type="GO" id="GO:0003723">
    <property type="term" value="F:RNA binding"/>
    <property type="evidence" value="ECO:0007669"/>
    <property type="project" value="InterPro"/>
</dbReference>
<dbReference type="Gene3D" id="3.40.50.300">
    <property type="entry name" value="P-loop containing nucleotide triphosphate hydrolases"/>
    <property type="match status" value="1"/>
</dbReference>
<gene>
    <name evidence="2" type="ORF">F7D09_0940</name>
</gene>
<evidence type="ECO:0000259" key="1">
    <source>
        <dbReference type="Pfam" id="PF00910"/>
    </source>
</evidence>
<dbReference type="EMBL" id="WBVT01000010">
    <property type="protein sequence ID" value="KAB7790571.1"/>
    <property type="molecule type" value="Genomic_DNA"/>
</dbReference>
<feature type="domain" description="Helicase superfamily 3 single-stranded DNA/RNA virus" evidence="1">
    <location>
        <begin position="279"/>
        <end position="328"/>
    </location>
</feature>